<dbReference type="SUPFAM" id="SSF55469">
    <property type="entry name" value="FMN-dependent nitroreductase-like"/>
    <property type="match status" value="1"/>
</dbReference>
<proteinExistence type="inferred from homology"/>
<sequence>MNANPPLLGVAAAATPALREIIAEAMNAPSSGNLQPYRFHVVHEPALKATVAEACNAQRAAKTASALIVVTSSQDIATTSLANLEREQG</sequence>
<dbReference type="Gene3D" id="3.40.109.10">
    <property type="entry name" value="NADH Oxidase"/>
    <property type="match status" value="1"/>
</dbReference>
<reference evidence="4" key="1">
    <citation type="journal article" date="2018" name="J. Ind. Microbiol. Biotechnol.">
        <title>Genome mining reveals uncommon alkylpyrones as type III PKS products from myxobacteria.</title>
        <authorList>
            <person name="Hug J.J."/>
            <person name="Panter F."/>
            <person name="Krug D."/>
            <person name="Muller R."/>
        </authorList>
    </citation>
    <scope>NUCLEOTIDE SEQUENCE</scope>
    <source>
        <strain evidence="4">So ce1128</strain>
    </source>
</reference>
<name>A0A3S7V000_SORCE</name>
<dbReference type="PANTHER" id="PTHR43673">
    <property type="entry name" value="NAD(P)H NITROREDUCTASE YDGI-RELATED"/>
    <property type="match status" value="1"/>
</dbReference>
<dbReference type="EMBL" id="MH908921">
    <property type="protein sequence ID" value="AYM54336.1"/>
    <property type="molecule type" value="Genomic_DNA"/>
</dbReference>
<dbReference type="PANTHER" id="PTHR43673:SF10">
    <property type="entry name" value="NADH DEHYDROGENASE_NAD(P)H NITROREDUCTASE XCC3605-RELATED"/>
    <property type="match status" value="1"/>
</dbReference>
<evidence type="ECO:0000313" key="4">
    <source>
        <dbReference type="EMBL" id="AYM54336.1"/>
    </source>
</evidence>
<dbReference type="GO" id="GO:0016491">
    <property type="term" value="F:oxidoreductase activity"/>
    <property type="evidence" value="ECO:0007669"/>
    <property type="project" value="UniProtKB-KW"/>
</dbReference>
<protein>
    <recommendedName>
        <fullName evidence="3">Nitroreductase domain-containing protein</fullName>
    </recommendedName>
</protein>
<evidence type="ECO:0000256" key="2">
    <source>
        <dbReference type="ARBA" id="ARBA00023002"/>
    </source>
</evidence>
<dbReference type="InterPro" id="IPR029479">
    <property type="entry name" value="Nitroreductase"/>
</dbReference>
<dbReference type="Pfam" id="PF00881">
    <property type="entry name" value="Nitroreductase"/>
    <property type="match status" value="1"/>
</dbReference>
<evidence type="ECO:0000259" key="3">
    <source>
        <dbReference type="Pfam" id="PF00881"/>
    </source>
</evidence>
<organism evidence="4">
    <name type="scientific">Sorangium cellulosum</name>
    <name type="common">Polyangium cellulosum</name>
    <dbReference type="NCBI Taxonomy" id="56"/>
    <lineage>
        <taxon>Bacteria</taxon>
        <taxon>Pseudomonadati</taxon>
        <taxon>Myxococcota</taxon>
        <taxon>Polyangia</taxon>
        <taxon>Polyangiales</taxon>
        <taxon>Polyangiaceae</taxon>
        <taxon>Sorangium</taxon>
    </lineage>
</organism>
<dbReference type="AlphaFoldDB" id="A0A3S7V000"/>
<evidence type="ECO:0000256" key="1">
    <source>
        <dbReference type="ARBA" id="ARBA00007118"/>
    </source>
</evidence>
<comment type="similarity">
    <text evidence="1">Belongs to the nitroreductase family.</text>
</comment>
<dbReference type="InterPro" id="IPR000415">
    <property type="entry name" value="Nitroreductase-like"/>
</dbReference>
<keyword evidence="2" id="KW-0560">Oxidoreductase</keyword>
<accession>A0A3S7V000</accession>
<feature type="domain" description="Nitroreductase" evidence="3">
    <location>
        <begin position="18"/>
        <end position="73"/>
    </location>
</feature>